<evidence type="ECO:0008006" key="3">
    <source>
        <dbReference type="Google" id="ProtNLM"/>
    </source>
</evidence>
<comment type="caution">
    <text evidence="1">The sequence shown here is derived from an EMBL/GenBank/DDBJ whole genome shotgun (WGS) entry which is preliminary data.</text>
</comment>
<name>A0AA88KHY9_NAELO</name>
<evidence type="ECO:0000313" key="2">
    <source>
        <dbReference type="Proteomes" id="UP000816034"/>
    </source>
</evidence>
<sequence>MKKRKSSASSSLLRFVPENYIKKIKFNPKQIEEHLNEDIWVIIMEFLTAQEVLLTMMLVSKKLFQYAHEVPLKLDHISSIKIRADIPSRDAPCLFNRFIDEQLTNDVIFEANKLMNSDKILGLTSITLSPNFTCAIQSMFKDNSKLKNLKELTICQGCFYPKTYESILQNSNLTNIESVTLDFNEKKCGRCESSISVTSLAQSPIFKNARSFHILYGDVFRDNEIMELLHSPNFQNINNITLECDDGLTIKTIQTLASSNLDIHYLKIAAPSDYTSNSLLEAATNAKPFRNLHTLSILFQYCDPIQNATFMKFVKQGPQRNIKCLELSYKMLTIM</sequence>
<protein>
    <recommendedName>
        <fullName evidence="3">F-box domain-containing protein</fullName>
    </recommendedName>
</protein>
<dbReference type="EMBL" id="PYSW02000026">
    <property type="protein sequence ID" value="KAG2381647.1"/>
    <property type="molecule type" value="Genomic_DNA"/>
</dbReference>
<keyword evidence="2" id="KW-1185">Reference proteome</keyword>
<dbReference type="InterPro" id="IPR032675">
    <property type="entry name" value="LRR_dom_sf"/>
</dbReference>
<dbReference type="GeneID" id="68098486"/>
<reference evidence="1 2" key="1">
    <citation type="journal article" date="2018" name="BMC Genomics">
        <title>The genome of Naegleria lovaniensis, the basis for a comparative approach to unravel pathogenicity factors of the human pathogenic amoeba N. fowleri.</title>
        <authorList>
            <person name="Liechti N."/>
            <person name="Schurch N."/>
            <person name="Bruggmann R."/>
            <person name="Wittwer M."/>
        </authorList>
    </citation>
    <scope>NUCLEOTIDE SEQUENCE [LARGE SCALE GENOMIC DNA]</scope>
    <source>
        <strain evidence="1 2">ATCC 30569</strain>
    </source>
</reference>
<evidence type="ECO:0000313" key="1">
    <source>
        <dbReference type="EMBL" id="KAG2381647.1"/>
    </source>
</evidence>
<accession>A0AA88KHY9</accession>
<dbReference type="Gene3D" id="3.80.10.10">
    <property type="entry name" value="Ribonuclease Inhibitor"/>
    <property type="match status" value="1"/>
</dbReference>
<proteinExistence type="predicted"/>
<organism evidence="1 2">
    <name type="scientific">Naegleria lovaniensis</name>
    <name type="common">Amoeba</name>
    <dbReference type="NCBI Taxonomy" id="51637"/>
    <lineage>
        <taxon>Eukaryota</taxon>
        <taxon>Discoba</taxon>
        <taxon>Heterolobosea</taxon>
        <taxon>Tetramitia</taxon>
        <taxon>Eutetramitia</taxon>
        <taxon>Vahlkampfiidae</taxon>
        <taxon>Naegleria</taxon>
    </lineage>
</organism>
<dbReference type="AlphaFoldDB" id="A0AA88KHY9"/>
<dbReference type="RefSeq" id="XP_044547327.1">
    <property type="nucleotide sequence ID" value="XM_044695848.1"/>
</dbReference>
<gene>
    <name evidence="1" type="ORF">C9374_006031</name>
</gene>
<dbReference type="Proteomes" id="UP000816034">
    <property type="component" value="Unassembled WGS sequence"/>
</dbReference>